<sequence length="184" mass="21156">MAENTFPQKTEIAINEDYDILPRLGYVEPYPNESISHYMGRLRRFKANSLPSGYSLGKITGLGAITTRWEKLYFNPFPSLEELKALSNLIGVEVERLYEMLPSKGVTMKPRPIRLCGACYAEAPCHCIEWQFKEKMKCDRHQLGLLTKCTNCETPFPIPADWELGVCTHCSLPFAKMVKRQKRY</sequence>
<evidence type="ECO:0000313" key="2">
    <source>
        <dbReference type="Proteomes" id="UP000326678"/>
    </source>
</evidence>
<keyword evidence="2" id="KW-1185">Reference proteome</keyword>
<dbReference type="KEGG" id="nsh:GXM_06453"/>
<gene>
    <name evidence="1" type="ORF">GXM_06453</name>
</gene>
<accession>A0A5P8WAN4</accession>
<dbReference type="Proteomes" id="UP000326678">
    <property type="component" value="Chromosome Gxm1"/>
</dbReference>
<reference evidence="1 2" key="1">
    <citation type="submission" date="2019-10" db="EMBL/GenBank/DDBJ databases">
        <title>Genomic and transcriptomic insights into the perfect genentic adaptation of a filamentous nitrogen-fixing cyanobacterium to rice fields.</title>
        <authorList>
            <person name="Chen Z."/>
        </authorList>
    </citation>
    <scope>NUCLEOTIDE SEQUENCE [LARGE SCALE GENOMIC DNA]</scope>
    <source>
        <strain evidence="1">CCNUC1</strain>
    </source>
</reference>
<organism evidence="1 2">
    <name type="scientific">Nostoc sphaeroides CCNUC1</name>
    <dbReference type="NCBI Taxonomy" id="2653204"/>
    <lineage>
        <taxon>Bacteria</taxon>
        <taxon>Bacillati</taxon>
        <taxon>Cyanobacteriota</taxon>
        <taxon>Cyanophyceae</taxon>
        <taxon>Nostocales</taxon>
        <taxon>Nostocaceae</taxon>
        <taxon>Nostoc</taxon>
    </lineage>
</organism>
<name>A0A5P8WAN4_9NOSO</name>
<proteinExistence type="predicted"/>
<dbReference type="EMBL" id="CP045226">
    <property type="protein sequence ID" value="QFS48959.1"/>
    <property type="molecule type" value="Genomic_DNA"/>
</dbReference>
<dbReference type="RefSeq" id="WP_152590404.1">
    <property type="nucleotide sequence ID" value="NZ_CP045226.1"/>
</dbReference>
<evidence type="ECO:0000313" key="1">
    <source>
        <dbReference type="EMBL" id="QFS48959.1"/>
    </source>
</evidence>
<dbReference type="AlphaFoldDB" id="A0A5P8WAN4"/>
<protein>
    <submittedName>
        <fullName evidence="1">Uncharacterized protein</fullName>
    </submittedName>
</protein>